<reference evidence="1 2" key="1">
    <citation type="submission" date="2020-02" db="EMBL/GenBank/DDBJ databases">
        <title>Sequencing the genomes of 1000 actinobacteria strains.</title>
        <authorList>
            <person name="Klenk H.-P."/>
        </authorList>
    </citation>
    <scope>NUCLEOTIDE SEQUENCE [LARGE SCALE GENOMIC DNA]</scope>
    <source>
        <strain evidence="1 2">DSM 27960</strain>
    </source>
</reference>
<dbReference type="AlphaFoldDB" id="A0A7X5R2Q7"/>
<proteinExistence type="predicted"/>
<gene>
    <name evidence="1" type="ORF">FHX76_002372</name>
</gene>
<evidence type="ECO:0000313" key="1">
    <source>
        <dbReference type="EMBL" id="NIH54476.1"/>
    </source>
</evidence>
<dbReference type="Proteomes" id="UP000541033">
    <property type="component" value="Unassembled WGS sequence"/>
</dbReference>
<keyword evidence="2" id="KW-1185">Reference proteome</keyword>
<sequence length="356" mass="38033">MNQVERPRRISGAMLACAIAASLLVGGWITAVARVDAGAAIPWGAQRQDTVGGAKLAVATYLSYLATGDADAATRMADPEADAECGGFLSDAVFAKAKEHISEVEVTGAVQDGDTDRYRVSVEYVLGGVDYRAYLEASYWKGWRVEPMTRALSVSAMKIDGGQATLNVSGIDLAVDQGSYCDWAAYPAIYQLNAPSHGLVVADPVDLPVSFASDEDSELEVSLDGRYTLKSRILSTVESETVDLVDSCLTVEGLFTRQSGKAPCAPFQLYSGKSDVTDLRVEVLEYPVITLTGIYSDGATYSADGGEIRLSYSAIDTYDKAAGVKQFTDVEVDLMQFSSSYAVTFVDGELVFGWPS</sequence>
<accession>A0A7X5R2Q7</accession>
<evidence type="ECO:0000313" key="2">
    <source>
        <dbReference type="Proteomes" id="UP000541033"/>
    </source>
</evidence>
<organism evidence="1 2">
    <name type="scientific">Lysinibacter cavernae</name>
    <dbReference type="NCBI Taxonomy" id="1640652"/>
    <lineage>
        <taxon>Bacteria</taxon>
        <taxon>Bacillati</taxon>
        <taxon>Actinomycetota</taxon>
        <taxon>Actinomycetes</taxon>
        <taxon>Micrococcales</taxon>
        <taxon>Microbacteriaceae</taxon>
        <taxon>Lysinibacter</taxon>
    </lineage>
</organism>
<dbReference type="EMBL" id="JAAMOX010000002">
    <property type="protein sequence ID" value="NIH54476.1"/>
    <property type="molecule type" value="Genomic_DNA"/>
</dbReference>
<protein>
    <submittedName>
        <fullName evidence="1">Uncharacterized protein</fullName>
    </submittedName>
</protein>
<name>A0A7X5R2Q7_9MICO</name>
<comment type="caution">
    <text evidence="1">The sequence shown here is derived from an EMBL/GenBank/DDBJ whole genome shotgun (WGS) entry which is preliminary data.</text>
</comment>
<dbReference type="RefSeq" id="WP_167150849.1">
    <property type="nucleotide sequence ID" value="NZ_JAAMOX010000002.1"/>
</dbReference>